<evidence type="ECO:0000313" key="2">
    <source>
        <dbReference type="EMBL" id="PPQ68380.1"/>
    </source>
</evidence>
<sequence length="133" mass="14551">MPSAKSTTTQPQAATQMTVMNAPQGNSSQEQHCEHGKHQKASRIRGGGAAKVRPYTFPSLHSEMNWALLFRTASWAWWDASCASNVARVAVNAAQTSSAAHAKCVARQWQNPKNRASSLLHVVYQIHAKSIQL</sequence>
<reference evidence="2 3" key="1">
    <citation type="journal article" date="2018" name="Evol. Lett.">
        <title>Horizontal gene cluster transfer increased hallucinogenic mushroom diversity.</title>
        <authorList>
            <person name="Reynolds H.T."/>
            <person name="Vijayakumar V."/>
            <person name="Gluck-Thaler E."/>
            <person name="Korotkin H.B."/>
            <person name="Matheny P.B."/>
            <person name="Slot J.C."/>
        </authorList>
    </citation>
    <scope>NUCLEOTIDE SEQUENCE [LARGE SCALE GENOMIC DNA]</scope>
    <source>
        <strain evidence="2 3">2629</strain>
    </source>
</reference>
<accession>A0A409VQ24</accession>
<dbReference type="Proteomes" id="UP000284842">
    <property type="component" value="Unassembled WGS sequence"/>
</dbReference>
<comment type="caution">
    <text evidence="2">The sequence shown here is derived from an EMBL/GenBank/DDBJ whole genome shotgun (WGS) entry which is preliminary data.</text>
</comment>
<organism evidence="2 3">
    <name type="scientific">Panaeolus cyanescens</name>
    <dbReference type="NCBI Taxonomy" id="181874"/>
    <lineage>
        <taxon>Eukaryota</taxon>
        <taxon>Fungi</taxon>
        <taxon>Dikarya</taxon>
        <taxon>Basidiomycota</taxon>
        <taxon>Agaricomycotina</taxon>
        <taxon>Agaricomycetes</taxon>
        <taxon>Agaricomycetidae</taxon>
        <taxon>Agaricales</taxon>
        <taxon>Agaricineae</taxon>
        <taxon>Galeropsidaceae</taxon>
        <taxon>Panaeolus</taxon>
    </lineage>
</organism>
<feature type="region of interest" description="Disordered" evidence="1">
    <location>
        <begin position="22"/>
        <end position="48"/>
    </location>
</feature>
<evidence type="ECO:0000256" key="1">
    <source>
        <dbReference type="SAM" id="MobiDB-lite"/>
    </source>
</evidence>
<evidence type="ECO:0000313" key="3">
    <source>
        <dbReference type="Proteomes" id="UP000284842"/>
    </source>
</evidence>
<dbReference type="AlphaFoldDB" id="A0A409VQ24"/>
<name>A0A409VQ24_9AGAR</name>
<gene>
    <name evidence="2" type="ORF">CVT24_004801</name>
</gene>
<dbReference type="InParanoid" id="A0A409VQ24"/>
<dbReference type="EMBL" id="NHTK01006009">
    <property type="protein sequence ID" value="PPQ68380.1"/>
    <property type="molecule type" value="Genomic_DNA"/>
</dbReference>
<proteinExistence type="predicted"/>
<dbReference type="OrthoDB" id="3261439at2759"/>
<keyword evidence="3" id="KW-1185">Reference proteome</keyword>
<protein>
    <submittedName>
        <fullName evidence="2">Uncharacterized protein</fullName>
    </submittedName>
</protein>